<evidence type="ECO:0000256" key="1">
    <source>
        <dbReference type="SAM" id="MobiDB-lite"/>
    </source>
</evidence>
<evidence type="ECO:0000313" key="2">
    <source>
        <dbReference type="EMBL" id="VDK50706.1"/>
    </source>
</evidence>
<accession>A0A0M3K0R3</accession>
<reference evidence="2 3" key="2">
    <citation type="submission" date="2018-11" db="EMBL/GenBank/DDBJ databases">
        <authorList>
            <consortium name="Pathogen Informatics"/>
        </authorList>
    </citation>
    <scope>NUCLEOTIDE SEQUENCE [LARGE SCALE GENOMIC DNA]</scope>
</reference>
<reference evidence="4" key="1">
    <citation type="submission" date="2017-02" db="UniProtKB">
        <authorList>
            <consortium name="WormBaseParasite"/>
        </authorList>
    </citation>
    <scope>IDENTIFICATION</scope>
</reference>
<keyword evidence="3" id="KW-1185">Reference proteome</keyword>
<protein>
    <submittedName>
        <fullName evidence="4">CACTA en-spm transposon protein</fullName>
    </submittedName>
</protein>
<organism evidence="4">
    <name type="scientific">Anisakis simplex</name>
    <name type="common">Herring worm</name>
    <dbReference type="NCBI Taxonomy" id="6269"/>
    <lineage>
        <taxon>Eukaryota</taxon>
        <taxon>Metazoa</taxon>
        <taxon>Ecdysozoa</taxon>
        <taxon>Nematoda</taxon>
        <taxon>Chromadorea</taxon>
        <taxon>Rhabditida</taxon>
        <taxon>Spirurina</taxon>
        <taxon>Ascaridomorpha</taxon>
        <taxon>Ascaridoidea</taxon>
        <taxon>Anisakidae</taxon>
        <taxon>Anisakis</taxon>
        <taxon>Anisakis simplex complex</taxon>
    </lineage>
</organism>
<evidence type="ECO:0000313" key="4">
    <source>
        <dbReference type="WBParaSite" id="ASIM_0001441101-mRNA-1"/>
    </source>
</evidence>
<dbReference type="EMBL" id="UYRR01031518">
    <property type="protein sequence ID" value="VDK50706.1"/>
    <property type="molecule type" value="Genomic_DNA"/>
</dbReference>
<feature type="compositionally biased region" description="Polar residues" evidence="1">
    <location>
        <begin position="71"/>
        <end position="97"/>
    </location>
</feature>
<feature type="region of interest" description="Disordered" evidence="1">
    <location>
        <begin position="65"/>
        <end position="97"/>
    </location>
</feature>
<evidence type="ECO:0000313" key="3">
    <source>
        <dbReference type="Proteomes" id="UP000267096"/>
    </source>
</evidence>
<sequence length="145" mass="16067">MINADEASEPRSEHQSTDAGLAKMLKEETVLGYEDDVAADNRKMLCEMNLEGLNQERMNSLTAKADEISSADANSIDPSESPESSVTCHAAINTPSSTTNHHIEKRHICVICGKEVLQAWCGEWNRVSPSNHLGRQLRVSEYRIL</sequence>
<dbReference type="AlphaFoldDB" id="A0A0M3K0R3"/>
<dbReference type="WBParaSite" id="ASIM_0001441101-mRNA-1">
    <property type="protein sequence ID" value="ASIM_0001441101-mRNA-1"/>
    <property type="gene ID" value="ASIM_0001441101"/>
</dbReference>
<gene>
    <name evidence="2" type="ORF">ASIM_LOCUS13838</name>
</gene>
<dbReference type="Proteomes" id="UP000267096">
    <property type="component" value="Unassembled WGS sequence"/>
</dbReference>
<name>A0A0M3K0R3_ANISI</name>
<proteinExistence type="predicted"/>